<comment type="caution">
    <text evidence="7">The sequence shown here is derived from an EMBL/GenBank/DDBJ whole genome shotgun (WGS) entry which is preliminary data.</text>
</comment>
<keyword evidence="5" id="KW-0598">Phosphotransferase system</keyword>
<sequence length="85" mass="8675">MIERKITVASEHGLHARPAALFVQAATEAGVPVTIAKGDKSVNAASILGVLSLGVSKGDEITLSVDGDEAVADQLVALLETNHDA</sequence>
<dbReference type="PRINTS" id="PR00107">
    <property type="entry name" value="PHOSPHOCPHPR"/>
</dbReference>
<dbReference type="Proteomes" id="UP000490386">
    <property type="component" value="Unassembled WGS sequence"/>
</dbReference>
<dbReference type="PANTHER" id="PTHR33705">
    <property type="entry name" value="PHOSPHOCARRIER PROTEIN HPR"/>
    <property type="match status" value="1"/>
</dbReference>
<dbReference type="OrthoDB" id="9809047at2"/>
<evidence type="ECO:0000313" key="8">
    <source>
        <dbReference type="Proteomes" id="UP000490386"/>
    </source>
</evidence>
<evidence type="ECO:0000256" key="1">
    <source>
        <dbReference type="ARBA" id="ARBA00003681"/>
    </source>
</evidence>
<dbReference type="SUPFAM" id="SSF55594">
    <property type="entry name" value="HPr-like"/>
    <property type="match status" value="1"/>
</dbReference>
<dbReference type="NCBIfam" id="TIGR01003">
    <property type="entry name" value="PTS_HPr_family"/>
    <property type="match status" value="1"/>
</dbReference>
<proteinExistence type="predicted"/>
<dbReference type="PROSITE" id="PS51350">
    <property type="entry name" value="PTS_HPR_DOM"/>
    <property type="match status" value="1"/>
</dbReference>
<reference evidence="7 8" key="1">
    <citation type="submission" date="2019-09" db="EMBL/GenBank/DDBJ databases">
        <title>Phylogeny of genus Pseudoclavibacter and closely related genus.</title>
        <authorList>
            <person name="Li Y."/>
        </authorList>
    </citation>
    <scope>NUCLEOTIDE SEQUENCE [LARGE SCALE GENOMIC DNA]</scope>
    <source>
        <strain evidence="7 8">THG-MD12</strain>
    </source>
</reference>
<gene>
    <name evidence="7" type="ORF">F8O03_03140</name>
</gene>
<keyword evidence="8" id="KW-1185">Reference proteome</keyword>
<evidence type="ECO:0000256" key="5">
    <source>
        <dbReference type="ARBA" id="ARBA00022683"/>
    </source>
</evidence>
<dbReference type="GO" id="GO:0005737">
    <property type="term" value="C:cytoplasm"/>
    <property type="evidence" value="ECO:0007669"/>
    <property type="project" value="UniProtKB-SubCell"/>
</dbReference>
<dbReference type="InterPro" id="IPR050399">
    <property type="entry name" value="HPr"/>
</dbReference>
<dbReference type="InterPro" id="IPR000032">
    <property type="entry name" value="HPr-like"/>
</dbReference>
<dbReference type="InterPro" id="IPR035895">
    <property type="entry name" value="HPr-like_sf"/>
</dbReference>
<evidence type="ECO:0000313" key="7">
    <source>
        <dbReference type="EMBL" id="KAB1639348.1"/>
    </source>
</evidence>
<accession>A0A7J5B593</accession>
<comment type="function">
    <text evidence="1">General (non sugar-specific) component of the phosphoenolpyruvate-dependent sugar phosphotransferase system (sugar PTS). This major carbohydrate active-transport system catalyzes the phosphorylation of incoming sugar substrates concomitantly with their translocation across the cell membrane. The phosphoryl group from phosphoenolpyruvate (PEP) is transferred to the phosphoryl carrier protein HPr by enzyme I. Phospho-HPr then transfers it to the PTS EIIA domain.</text>
</comment>
<feature type="domain" description="HPr" evidence="6">
    <location>
        <begin position="1"/>
        <end position="85"/>
    </location>
</feature>
<dbReference type="CDD" id="cd00367">
    <property type="entry name" value="PTS-HPr_like"/>
    <property type="match status" value="1"/>
</dbReference>
<dbReference type="AlphaFoldDB" id="A0A7J5B593"/>
<dbReference type="InterPro" id="IPR001020">
    <property type="entry name" value="PTS_HPr_His_P_site"/>
</dbReference>
<protein>
    <recommendedName>
        <fullName evidence="3">Phosphocarrier protein HPr</fullName>
    </recommendedName>
</protein>
<organism evidence="7 8">
    <name type="scientific">Pseudoclavibacter terrae</name>
    <dbReference type="NCBI Taxonomy" id="1530195"/>
    <lineage>
        <taxon>Bacteria</taxon>
        <taxon>Bacillati</taxon>
        <taxon>Actinomycetota</taxon>
        <taxon>Actinomycetes</taxon>
        <taxon>Micrococcales</taxon>
        <taxon>Microbacteriaceae</taxon>
        <taxon>Pseudoclavibacter</taxon>
    </lineage>
</organism>
<dbReference type="RefSeq" id="WP_104254014.1">
    <property type="nucleotide sequence ID" value="NZ_CANKVH010000007.1"/>
</dbReference>
<evidence type="ECO:0000256" key="3">
    <source>
        <dbReference type="ARBA" id="ARBA00020422"/>
    </source>
</evidence>
<dbReference type="Gene3D" id="3.30.1340.10">
    <property type="entry name" value="HPr-like"/>
    <property type="match status" value="1"/>
</dbReference>
<dbReference type="PANTHER" id="PTHR33705:SF2">
    <property type="entry name" value="PHOSPHOCARRIER PROTEIN NPR"/>
    <property type="match status" value="1"/>
</dbReference>
<dbReference type="GO" id="GO:0009401">
    <property type="term" value="P:phosphoenolpyruvate-dependent sugar phosphotransferase system"/>
    <property type="evidence" value="ECO:0007669"/>
    <property type="project" value="UniProtKB-KW"/>
</dbReference>
<dbReference type="EMBL" id="WBJX01000001">
    <property type="protein sequence ID" value="KAB1639348.1"/>
    <property type="molecule type" value="Genomic_DNA"/>
</dbReference>
<evidence type="ECO:0000256" key="4">
    <source>
        <dbReference type="ARBA" id="ARBA00022490"/>
    </source>
</evidence>
<dbReference type="PROSITE" id="PS00369">
    <property type="entry name" value="PTS_HPR_HIS"/>
    <property type="match status" value="1"/>
</dbReference>
<comment type="subcellular location">
    <subcellularLocation>
        <location evidence="2">Cytoplasm</location>
    </subcellularLocation>
</comment>
<evidence type="ECO:0000259" key="6">
    <source>
        <dbReference type="PROSITE" id="PS51350"/>
    </source>
</evidence>
<name>A0A7J5B593_9MICO</name>
<dbReference type="Pfam" id="PF00381">
    <property type="entry name" value="PTS-HPr"/>
    <property type="match status" value="1"/>
</dbReference>
<evidence type="ECO:0000256" key="2">
    <source>
        <dbReference type="ARBA" id="ARBA00004496"/>
    </source>
</evidence>
<keyword evidence="4" id="KW-0963">Cytoplasm</keyword>